<comment type="caution">
    <text evidence="11">The sequence shown here is derived from an EMBL/GenBank/DDBJ whole genome shotgun (WGS) entry which is preliminary data.</text>
</comment>
<dbReference type="AlphaFoldDB" id="A0A0V1M7E1"/>
<dbReference type="PANTHER" id="PTHR24404">
    <property type="entry name" value="ZINC FINGER PROTEIN"/>
    <property type="match status" value="1"/>
</dbReference>
<feature type="domain" description="C2H2-type" evidence="10">
    <location>
        <begin position="113"/>
        <end position="140"/>
    </location>
</feature>
<evidence type="ECO:0000256" key="4">
    <source>
        <dbReference type="ARBA" id="ARBA00022771"/>
    </source>
</evidence>
<dbReference type="InterPro" id="IPR050589">
    <property type="entry name" value="Ikaros_C2H2-ZF"/>
</dbReference>
<feature type="transmembrane region" description="Helical" evidence="9">
    <location>
        <begin position="375"/>
        <end position="393"/>
    </location>
</feature>
<keyword evidence="2" id="KW-0479">Metal-binding</keyword>
<keyword evidence="3" id="KW-0677">Repeat</keyword>
<proteinExistence type="predicted"/>
<dbReference type="InterPro" id="IPR036236">
    <property type="entry name" value="Znf_C2H2_sf"/>
</dbReference>
<evidence type="ECO:0000256" key="5">
    <source>
        <dbReference type="ARBA" id="ARBA00022833"/>
    </source>
</evidence>
<evidence type="ECO:0000256" key="6">
    <source>
        <dbReference type="ARBA" id="ARBA00023125"/>
    </source>
</evidence>
<keyword evidence="9" id="KW-0812">Transmembrane</keyword>
<dbReference type="GO" id="GO:0008270">
    <property type="term" value="F:zinc ion binding"/>
    <property type="evidence" value="ECO:0007669"/>
    <property type="project" value="UniProtKB-KW"/>
</dbReference>
<evidence type="ECO:0000256" key="1">
    <source>
        <dbReference type="ARBA" id="ARBA00004123"/>
    </source>
</evidence>
<accession>A0A0V1M7E1</accession>
<keyword evidence="7" id="KW-0539">Nucleus</keyword>
<dbReference type="PROSITE" id="PS50157">
    <property type="entry name" value="ZINC_FINGER_C2H2_2"/>
    <property type="match status" value="2"/>
</dbReference>
<name>A0A0V1M7E1_9BILA</name>
<organism evidence="11 12">
    <name type="scientific">Trichinella papuae</name>
    <dbReference type="NCBI Taxonomy" id="268474"/>
    <lineage>
        <taxon>Eukaryota</taxon>
        <taxon>Metazoa</taxon>
        <taxon>Ecdysozoa</taxon>
        <taxon>Nematoda</taxon>
        <taxon>Enoplea</taxon>
        <taxon>Dorylaimia</taxon>
        <taxon>Trichinellida</taxon>
        <taxon>Trichinellidae</taxon>
        <taxon>Trichinella</taxon>
    </lineage>
</organism>
<dbReference type="InterPro" id="IPR013087">
    <property type="entry name" value="Znf_C2H2_type"/>
</dbReference>
<feature type="domain" description="C2H2-type" evidence="10">
    <location>
        <begin position="85"/>
        <end position="112"/>
    </location>
</feature>
<reference evidence="11 12" key="1">
    <citation type="submission" date="2015-01" db="EMBL/GenBank/DDBJ databases">
        <title>Evolution of Trichinella species and genotypes.</title>
        <authorList>
            <person name="Korhonen P.K."/>
            <person name="Edoardo P."/>
            <person name="Giuseppe L.R."/>
            <person name="Gasser R.B."/>
        </authorList>
    </citation>
    <scope>NUCLEOTIDE SEQUENCE [LARGE SCALE GENOMIC DNA]</scope>
    <source>
        <strain evidence="11">ISS1980</strain>
    </source>
</reference>
<evidence type="ECO:0000313" key="11">
    <source>
        <dbReference type="EMBL" id="KRZ67734.1"/>
    </source>
</evidence>
<dbReference type="EMBL" id="JYDO01000187">
    <property type="protein sequence ID" value="KRZ67734.1"/>
    <property type="molecule type" value="Genomic_DNA"/>
</dbReference>
<dbReference type="SUPFAM" id="SSF57667">
    <property type="entry name" value="beta-beta-alpha zinc fingers"/>
    <property type="match status" value="2"/>
</dbReference>
<evidence type="ECO:0000256" key="7">
    <source>
        <dbReference type="ARBA" id="ARBA00023242"/>
    </source>
</evidence>
<keyword evidence="9" id="KW-1133">Transmembrane helix</keyword>
<dbReference type="SMART" id="SM00355">
    <property type="entry name" value="ZnF_C2H2"/>
    <property type="match status" value="3"/>
</dbReference>
<keyword evidence="12" id="KW-1185">Reference proteome</keyword>
<dbReference type="PROSITE" id="PS00028">
    <property type="entry name" value="ZINC_FINGER_C2H2_1"/>
    <property type="match status" value="3"/>
</dbReference>
<evidence type="ECO:0000256" key="3">
    <source>
        <dbReference type="ARBA" id="ARBA00022737"/>
    </source>
</evidence>
<dbReference type="GO" id="GO:0000978">
    <property type="term" value="F:RNA polymerase II cis-regulatory region sequence-specific DNA binding"/>
    <property type="evidence" value="ECO:0007669"/>
    <property type="project" value="TreeGrafter"/>
</dbReference>
<dbReference type="Gene3D" id="3.30.160.60">
    <property type="entry name" value="Classic Zinc Finger"/>
    <property type="match status" value="2"/>
</dbReference>
<comment type="subcellular location">
    <subcellularLocation>
        <location evidence="1">Nucleus</location>
    </subcellularLocation>
</comment>
<dbReference type="GO" id="GO:0006357">
    <property type="term" value="P:regulation of transcription by RNA polymerase II"/>
    <property type="evidence" value="ECO:0007669"/>
    <property type="project" value="TreeGrafter"/>
</dbReference>
<evidence type="ECO:0000259" key="10">
    <source>
        <dbReference type="PROSITE" id="PS50157"/>
    </source>
</evidence>
<dbReference type="Proteomes" id="UP000054843">
    <property type="component" value="Unassembled WGS sequence"/>
</dbReference>
<evidence type="ECO:0000256" key="2">
    <source>
        <dbReference type="ARBA" id="ARBA00022723"/>
    </source>
</evidence>
<sequence length="398" mass="45166">MIITYSCQTTRALNGRSPEGSFSSTQGVIISGHSRNRLFYHRILFQDRIRITMETNCFCQWCNKRLSTPHQFKMHMNTHHGIKAYVCEICGNRFSSHGSKHNHMRRHGNASPFTCPLCQKPFVWELSLKGHLKSHAKQGHITASKVDEIYLQQRTEHKLKKKVQKLCRALDLMMMEQSSPENNQGVSMPSKKYETHHEATAYNLNTTLPATSDIENQHPQLQQQQTVFHTTAGFCHGPCSSNATYPYNGRYEMINAGKTAENGIPSSYVLISMSEDQLSNSNTNEPYNGRYEIINAGNTAENENGYRCSDANQPYNFRYGVIKAENSAENAERTASKVMKKDHQMPLSEMSSSTDLCVMVDKAILFQKHLLDSHFTVITALFLVFLFAIQLNIKGSHS</sequence>
<keyword evidence="6" id="KW-0238">DNA-binding</keyword>
<evidence type="ECO:0000313" key="12">
    <source>
        <dbReference type="Proteomes" id="UP000054843"/>
    </source>
</evidence>
<keyword evidence="4 8" id="KW-0863">Zinc-finger</keyword>
<evidence type="ECO:0000256" key="9">
    <source>
        <dbReference type="SAM" id="Phobius"/>
    </source>
</evidence>
<keyword evidence="5" id="KW-0862">Zinc</keyword>
<dbReference type="FunFam" id="3.30.160.60:FF:000100">
    <property type="entry name" value="Zinc finger 45-like"/>
    <property type="match status" value="1"/>
</dbReference>
<protein>
    <submittedName>
        <fullName evidence="11">PR domain zinc finger protein 5</fullName>
    </submittedName>
</protein>
<dbReference type="GO" id="GO:0005634">
    <property type="term" value="C:nucleus"/>
    <property type="evidence" value="ECO:0007669"/>
    <property type="project" value="UniProtKB-SubCell"/>
</dbReference>
<dbReference type="STRING" id="268474.A0A0V1M7E1"/>
<dbReference type="GO" id="GO:0003700">
    <property type="term" value="F:DNA-binding transcription factor activity"/>
    <property type="evidence" value="ECO:0007669"/>
    <property type="project" value="TreeGrafter"/>
</dbReference>
<gene>
    <name evidence="11" type="primary">PRDM5</name>
    <name evidence="11" type="ORF">T10_11281</name>
</gene>
<evidence type="ECO:0000256" key="8">
    <source>
        <dbReference type="PROSITE-ProRule" id="PRU00042"/>
    </source>
</evidence>
<keyword evidence="9" id="KW-0472">Membrane</keyword>
<dbReference type="PANTHER" id="PTHR24404:SF114">
    <property type="entry name" value="KLUMPFUSS, ISOFORM B-RELATED"/>
    <property type="match status" value="1"/>
</dbReference>